<dbReference type="Proteomes" id="UP000827721">
    <property type="component" value="Unassembled WGS sequence"/>
</dbReference>
<accession>A0ABQ8HD94</accession>
<comment type="caution">
    <text evidence="2">The sequence shown here is derived from an EMBL/GenBank/DDBJ whole genome shotgun (WGS) entry which is preliminary data.</text>
</comment>
<dbReference type="InterPro" id="IPR046837">
    <property type="entry name" value="Laa1/Sip1/HEATR5-like_HEAT"/>
</dbReference>
<sequence>MSLSKRLIGDVLSKDTCSIWRLNTGTGVSFHEGAKLEGCWLLEMSELFYGFEMVSDPELPGHLLLEQFQAQLVSAVRTALDASSGPILLEAGLQLATKVQTEDINVSSSFNSFQIVVDGYLHKLDMFALQIMTSGIISGDQAAVKRIFSLISRPLNDFKDLYYPSFAEWVSCKIKVRLLAAHASLKCYTYAFLRRHHGGIPDEFVALLPLFSKSSSILGRYWIQVLKDYSHVFLGLNLNRNWSPFLDGIQSPLVSSKLLACLEEAWPVILQAAALDAVPMNSDGKGYSRTAAENDTKSSLISGYSMVELGREEYQFLWSFSMLVLFQGLHVTPGKQVITLGSAKVKFGVDSPVKVMNPVGLKLYEIVLPVFQFLSTQKFFTTGFLTLDICQELLQIFTYSICMDNSWNSLAISVLSQIVQNCPEDFLETGNFAYLGTELCLAYLFKLFQSADLNLPDHPDEDLISPLFITAKTLLGYFKPKVGKVLQASTELFLSKVIDFVKFSIALLKKVVEDVATLGDDGTIYLRTIFGTCLNAIADLTKDFIMGLHQLENNRANVSKLIQLKLAFSVEQNFSLAKLAFEIEFPGDHKESNPIGFAVFKFCTENIHSVLTDSNVQKPITKESVAIAGECLRILMLLQTVSKSSECQRGFMNLLLEAIIMVFSASEDGSSKEANDIRSTAVRLVSHLAQIPSSAIHLKDILLSMPAVHRQQFQSGRLGDQNGCLGGYANKNLRSVGSSGSKKRQEMQQRATLSEETLTKLKEARKPAEEASASTAVAVSCTQESVNFFVNEYSIGYICFFQGMIRASVNQDINTSQMKPIAPLLEIKLPGPAGGKTERDSMPSATSIHLPASSKETDLPLTTVPIISNDDSIGESEEDEDDWDAFQSFPASANATETDSKEQSIAEEPSLAPNSSALECSGEKDYSREFTSSKPHSSVKEGNEAEHPESGERDLISDRPDYINEAEVVQDFQTSIAVTKPSDDKYQEMEHELVPSLESEDRAATNHGNEIAADVQQQNENAEGSVQMNSEDHEEGESLNNKIEAPSTDDQQVKGEERSAEENILEKHEVRKQTLNNEIYLGV</sequence>
<feature type="compositionally biased region" description="Basic and acidic residues" evidence="1">
    <location>
        <begin position="938"/>
        <end position="962"/>
    </location>
</feature>
<feature type="region of interest" description="Disordered" evidence="1">
    <location>
        <begin position="735"/>
        <end position="756"/>
    </location>
</feature>
<gene>
    <name evidence="2" type="ORF">JRO89_XS12G0185500</name>
</gene>
<protein>
    <recommendedName>
        <fullName evidence="4">HEAT repeat-containing protein</fullName>
    </recommendedName>
</protein>
<organism evidence="2 3">
    <name type="scientific">Xanthoceras sorbifolium</name>
    <dbReference type="NCBI Taxonomy" id="99658"/>
    <lineage>
        <taxon>Eukaryota</taxon>
        <taxon>Viridiplantae</taxon>
        <taxon>Streptophyta</taxon>
        <taxon>Embryophyta</taxon>
        <taxon>Tracheophyta</taxon>
        <taxon>Spermatophyta</taxon>
        <taxon>Magnoliopsida</taxon>
        <taxon>eudicotyledons</taxon>
        <taxon>Gunneridae</taxon>
        <taxon>Pentapetalae</taxon>
        <taxon>rosids</taxon>
        <taxon>malvids</taxon>
        <taxon>Sapindales</taxon>
        <taxon>Sapindaceae</taxon>
        <taxon>Xanthoceroideae</taxon>
        <taxon>Xanthoceras</taxon>
    </lineage>
</organism>
<dbReference type="InterPro" id="IPR044218">
    <property type="entry name" value="SWEETIE"/>
</dbReference>
<feature type="compositionally biased region" description="Acidic residues" evidence="1">
    <location>
        <begin position="872"/>
        <end position="884"/>
    </location>
</feature>
<dbReference type="EMBL" id="JAFEMO010000012">
    <property type="protein sequence ID" value="KAH7554385.1"/>
    <property type="molecule type" value="Genomic_DNA"/>
</dbReference>
<evidence type="ECO:0000256" key="1">
    <source>
        <dbReference type="SAM" id="MobiDB-lite"/>
    </source>
</evidence>
<dbReference type="Pfam" id="PF20210">
    <property type="entry name" value="Laa1_Sip1_HTR5"/>
    <property type="match status" value="1"/>
</dbReference>
<dbReference type="PANTHER" id="PTHR46975">
    <property type="entry name" value="PROTEIN SWEETIE"/>
    <property type="match status" value="1"/>
</dbReference>
<dbReference type="PANTHER" id="PTHR46975:SF2">
    <property type="entry name" value="PROTEIN SWEETIE"/>
    <property type="match status" value="1"/>
</dbReference>
<keyword evidence="3" id="KW-1185">Reference proteome</keyword>
<feature type="compositionally biased region" description="Basic and acidic residues" evidence="1">
    <location>
        <begin position="981"/>
        <end position="1004"/>
    </location>
</feature>
<feature type="compositionally biased region" description="Polar residues" evidence="1">
    <location>
        <begin position="1015"/>
        <end position="1029"/>
    </location>
</feature>
<feature type="region of interest" description="Disordered" evidence="1">
    <location>
        <begin position="829"/>
        <end position="848"/>
    </location>
</feature>
<proteinExistence type="predicted"/>
<reference evidence="2 3" key="1">
    <citation type="submission" date="2021-02" db="EMBL/GenBank/DDBJ databases">
        <title>Plant Genome Project.</title>
        <authorList>
            <person name="Zhang R.-G."/>
        </authorList>
    </citation>
    <scope>NUCLEOTIDE SEQUENCE [LARGE SCALE GENOMIC DNA]</scope>
    <source>
        <tissue evidence="2">Leaves</tissue>
    </source>
</reference>
<evidence type="ECO:0000313" key="2">
    <source>
        <dbReference type="EMBL" id="KAH7554385.1"/>
    </source>
</evidence>
<feature type="region of interest" description="Disordered" evidence="1">
    <location>
        <begin position="853"/>
        <end position="963"/>
    </location>
</feature>
<name>A0ABQ8HD94_9ROSI</name>
<evidence type="ECO:0000313" key="3">
    <source>
        <dbReference type="Proteomes" id="UP000827721"/>
    </source>
</evidence>
<feature type="compositionally biased region" description="Basic and acidic residues" evidence="1">
    <location>
        <begin position="1051"/>
        <end position="1066"/>
    </location>
</feature>
<evidence type="ECO:0008006" key="4">
    <source>
        <dbReference type="Google" id="ProtNLM"/>
    </source>
</evidence>
<feature type="region of interest" description="Disordered" evidence="1">
    <location>
        <begin position="979"/>
        <end position="1066"/>
    </location>
</feature>